<dbReference type="AlphaFoldDB" id="A0A225WPP2"/>
<accession>A0A225WPP2</accession>
<sequence length="81" mass="8863">MRAHTCRDCGSRKSNAREVVPSTEESGVGSPGDRWVVNVAGSLPVTNEGNRYVTATLVHTAKDVARFVMDKLVLAYDPMRE</sequence>
<reference evidence="3" key="1">
    <citation type="submission" date="2017-03" db="EMBL/GenBank/DDBJ databases">
        <title>Phytopthora megakarya and P. palmivora, two closely related causual agents of cacao black pod achieved similar genome size and gene model numbers by different mechanisms.</title>
        <authorList>
            <person name="Ali S."/>
            <person name="Shao J."/>
            <person name="Larry D.J."/>
            <person name="Kronmiller B."/>
            <person name="Shen D."/>
            <person name="Strem M.D."/>
            <person name="Melnick R.L."/>
            <person name="Guiltinan M.J."/>
            <person name="Tyler B.M."/>
            <person name="Meinhardt L.W."/>
            <person name="Bailey B.A."/>
        </authorList>
    </citation>
    <scope>NUCLEOTIDE SEQUENCE [LARGE SCALE GENOMIC DNA]</scope>
    <source>
        <strain evidence="3">zdho120</strain>
    </source>
</reference>
<dbReference type="EMBL" id="NBNE01000433">
    <property type="protein sequence ID" value="OWZ19524.1"/>
    <property type="molecule type" value="Genomic_DNA"/>
</dbReference>
<evidence type="ECO:0000256" key="1">
    <source>
        <dbReference type="SAM" id="MobiDB-lite"/>
    </source>
</evidence>
<organism evidence="2 3">
    <name type="scientific">Phytophthora megakarya</name>
    <dbReference type="NCBI Taxonomy" id="4795"/>
    <lineage>
        <taxon>Eukaryota</taxon>
        <taxon>Sar</taxon>
        <taxon>Stramenopiles</taxon>
        <taxon>Oomycota</taxon>
        <taxon>Peronosporomycetes</taxon>
        <taxon>Peronosporales</taxon>
        <taxon>Peronosporaceae</taxon>
        <taxon>Phytophthora</taxon>
    </lineage>
</organism>
<name>A0A225WPP2_9STRA</name>
<comment type="caution">
    <text evidence="2">The sequence shown here is derived from an EMBL/GenBank/DDBJ whole genome shotgun (WGS) entry which is preliminary data.</text>
</comment>
<dbReference type="OrthoDB" id="121806at2759"/>
<evidence type="ECO:0000313" key="2">
    <source>
        <dbReference type="EMBL" id="OWZ19524.1"/>
    </source>
</evidence>
<feature type="region of interest" description="Disordered" evidence="1">
    <location>
        <begin position="1"/>
        <end position="31"/>
    </location>
</feature>
<protein>
    <submittedName>
        <fullName evidence="2">Uncharacterized protein</fullName>
    </submittedName>
</protein>
<proteinExistence type="predicted"/>
<evidence type="ECO:0000313" key="3">
    <source>
        <dbReference type="Proteomes" id="UP000198211"/>
    </source>
</evidence>
<feature type="compositionally biased region" description="Basic and acidic residues" evidence="1">
    <location>
        <begin position="1"/>
        <end position="11"/>
    </location>
</feature>
<gene>
    <name evidence="2" type="ORF">PHMEG_0006226</name>
</gene>
<dbReference type="Proteomes" id="UP000198211">
    <property type="component" value="Unassembled WGS sequence"/>
</dbReference>
<keyword evidence="3" id="KW-1185">Reference proteome</keyword>